<sequence length="236" mass="27134">MADLFYGRVETDAVVVGAGGANSQLCSNCGKEVQNSRLVDEFQASDSKLCSNCEKRHGHAHVAHLSHYLFLENLIHVTWTCNGCNKSCTELQDTLCYFCDICKFYLCRSCFQPKKYLLHEHSLTKTDVRCIYTASQGGWKCDCCGRNNGREHYLPRHCKICQFDLCEKCCQPQRSTLHLHILYKANTELIYQRFSGGWRCDSCASRFHPNTNKFPYHCDICEFDLCDNCMRITDSK</sequence>
<proteinExistence type="predicted"/>
<dbReference type="SUPFAM" id="SSF57889">
    <property type="entry name" value="Cysteine-rich domain"/>
    <property type="match status" value="2"/>
</dbReference>
<gene>
    <name evidence="1" type="ORF">PACLA_8A089533</name>
</gene>
<dbReference type="OrthoDB" id="24526at2759"/>
<evidence type="ECO:0000313" key="1">
    <source>
        <dbReference type="EMBL" id="CAB4027715.1"/>
    </source>
</evidence>
<evidence type="ECO:0000313" key="2">
    <source>
        <dbReference type="Proteomes" id="UP001152795"/>
    </source>
</evidence>
<dbReference type="Proteomes" id="UP001152795">
    <property type="component" value="Unassembled WGS sequence"/>
</dbReference>
<name>A0A7D9JDR6_PARCT</name>
<dbReference type="AlphaFoldDB" id="A0A7D9JDR6"/>
<reference evidence="1" key="1">
    <citation type="submission" date="2020-04" db="EMBL/GenBank/DDBJ databases">
        <authorList>
            <person name="Alioto T."/>
            <person name="Alioto T."/>
            <person name="Gomez Garrido J."/>
        </authorList>
    </citation>
    <scope>NUCLEOTIDE SEQUENCE</scope>
    <source>
        <strain evidence="1">A484AB</strain>
    </source>
</reference>
<accession>A0A7D9JDR6</accession>
<protein>
    <submittedName>
        <fullName evidence="1">Uncharacterized protein</fullName>
    </submittedName>
</protein>
<dbReference type="EMBL" id="CACRXK020014974">
    <property type="protein sequence ID" value="CAB4027715.1"/>
    <property type="molecule type" value="Genomic_DNA"/>
</dbReference>
<comment type="caution">
    <text evidence="1">The sequence shown here is derived from an EMBL/GenBank/DDBJ whole genome shotgun (WGS) entry which is preliminary data.</text>
</comment>
<feature type="non-terminal residue" evidence="1">
    <location>
        <position position="1"/>
    </location>
</feature>
<dbReference type="InterPro" id="IPR046349">
    <property type="entry name" value="C1-like_sf"/>
</dbReference>
<organism evidence="1 2">
    <name type="scientific">Paramuricea clavata</name>
    <name type="common">Red gorgonian</name>
    <name type="synonym">Violescent sea-whip</name>
    <dbReference type="NCBI Taxonomy" id="317549"/>
    <lineage>
        <taxon>Eukaryota</taxon>
        <taxon>Metazoa</taxon>
        <taxon>Cnidaria</taxon>
        <taxon>Anthozoa</taxon>
        <taxon>Octocorallia</taxon>
        <taxon>Malacalcyonacea</taxon>
        <taxon>Plexauridae</taxon>
        <taxon>Paramuricea</taxon>
    </lineage>
</organism>
<keyword evidence="2" id="KW-1185">Reference proteome</keyword>